<accession>A0A8S1B489</accession>
<evidence type="ECO:0000313" key="3">
    <source>
        <dbReference type="Proteomes" id="UP000494106"/>
    </source>
</evidence>
<organism evidence="2 3">
    <name type="scientific">Arctia plantaginis</name>
    <name type="common">Wood tiger moth</name>
    <name type="synonym">Phalaena plantaginis</name>
    <dbReference type="NCBI Taxonomy" id="874455"/>
    <lineage>
        <taxon>Eukaryota</taxon>
        <taxon>Metazoa</taxon>
        <taxon>Ecdysozoa</taxon>
        <taxon>Arthropoda</taxon>
        <taxon>Hexapoda</taxon>
        <taxon>Insecta</taxon>
        <taxon>Pterygota</taxon>
        <taxon>Neoptera</taxon>
        <taxon>Endopterygota</taxon>
        <taxon>Lepidoptera</taxon>
        <taxon>Glossata</taxon>
        <taxon>Ditrysia</taxon>
        <taxon>Noctuoidea</taxon>
        <taxon>Erebidae</taxon>
        <taxon>Arctiinae</taxon>
        <taxon>Arctia</taxon>
    </lineage>
</organism>
<dbReference type="EMBL" id="CADEBC010000558">
    <property type="protein sequence ID" value="CAB3252782.1"/>
    <property type="molecule type" value="Genomic_DNA"/>
</dbReference>
<reference evidence="2 3" key="1">
    <citation type="submission" date="2020-04" db="EMBL/GenBank/DDBJ databases">
        <authorList>
            <person name="Wallbank WR R."/>
            <person name="Pardo Diaz C."/>
            <person name="Kozak K."/>
            <person name="Martin S."/>
            <person name="Jiggins C."/>
            <person name="Moest M."/>
            <person name="Warren A I."/>
            <person name="Byers J.R.P. K."/>
            <person name="Montejo-Kovacevich G."/>
            <person name="Yen C E."/>
        </authorList>
    </citation>
    <scope>NUCLEOTIDE SEQUENCE [LARGE SCALE GENOMIC DNA]</scope>
</reference>
<dbReference type="AlphaFoldDB" id="A0A8S1B489"/>
<sequence>MSKSKSRGSQDVRDLNFNTAIKKLQITSDTTNNNAQAWKKWWQQLELYLLATSLENADMNDATLNEFKVRFDDFFEPRKNITMCRYIFFTRRQSKSESIEEFLTDLENKNQDCEFGTLRESLIRMRELTRTIIVAQQDAEKMVNESTSENVMHLRRRSRSRGDSRQRAPVVQQKSVERKSTSPGKRLEVCSRCGQSHRYKCPAKGVQCRSCNLFAILVLDRKFNMFHRFINSICTRKEIKKDKRINELTEIIQKRMAMEKANQPGQNSLYPNLDDPSPPGRRKLSVSADLNQAQPGLFGDMQVQLGNSSAFLYPTWSIQCTPDGSKITCNAAKITKNGFEGFS</sequence>
<keyword evidence="3" id="KW-1185">Reference proteome</keyword>
<proteinExistence type="predicted"/>
<name>A0A8S1B489_ARCPL</name>
<feature type="region of interest" description="Disordered" evidence="1">
    <location>
        <begin position="145"/>
        <end position="183"/>
    </location>
</feature>
<evidence type="ECO:0000313" key="2">
    <source>
        <dbReference type="EMBL" id="CAB3252782.1"/>
    </source>
</evidence>
<evidence type="ECO:0000256" key="1">
    <source>
        <dbReference type="SAM" id="MobiDB-lite"/>
    </source>
</evidence>
<comment type="caution">
    <text evidence="2">The sequence shown here is derived from an EMBL/GenBank/DDBJ whole genome shotgun (WGS) entry which is preliminary data.</text>
</comment>
<dbReference type="OrthoDB" id="8195376at2759"/>
<gene>
    <name evidence="2" type="ORF">APLA_LOCUS13701</name>
</gene>
<dbReference type="Proteomes" id="UP000494106">
    <property type="component" value="Unassembled WGS sequence"/>
</dbReference>
<feature type="region of interest" description="Disordered" evidence="1">
    <location>
        <begin position="261"/>
        <end position="284"/>
    </location>
</feature>
<protein>
    <submittedName>
        <fullName evidence="2">Uncharacterized protein</fullName>
    </submittedName>
</protein>